<dbReference type="AlphaFoldDB" id="A0A654TNQ2"/>
<name>A0A654TNQ2_MYCTX</name>
<evidence type="ECO:0000256" key="1">
    <source>
        <dbReference type="SAM" id="MobiDB-lite"/>
    </source>
</evidence>
<feature type="compositionally biased region" description="Low complexity" evidence="1">
    <location>
        <begin position="1"/>
        <end position="27"/>
    </location>
</feature>
<evidence type="ECO:0000313" key="2">
    <source>
        <dbReference type="EMBL" id="CFE54381.1"/>
    </source>
</evidence>
<feature type="compositionally biased region" description="Polar residues" evidence="1">
    <location>
        <begin position="28"/>
        <end position="42"/>
    </location>
</feature>
<sequence>MSQAVATGSTASTAKSAATGSSSSVTKVNTTAGHTSSGTLSR</sequence>
<accession>A0A654TNQ2</accession>
<dbReference type="EMBL" id="CFOH01000383">
    <property type="protein sequence ID" value="CFE54381.1"/>
    <property type="molecule type" value="Genomic_DNA"/>
</dbReference>
<dbReference type="EMBL" id="CSBK01000282">
    <property type="protein sequence ID" value="COX20432.1"/>
    <property type="molecule type" value="Genomic_DNA"/>
</dbReference>
<evidence type="ECO:0000313" key="3">
    <source>
        <dbReference type="EMBL" id="COX20432.1"/>
    </source>
</evidence>
<gene>
    <name evidence="2" type="ORF">ERS007688_02341</name>
    <name evidence="3" type="ORF">ERS007739_00859</name>
</gene>
<feature type="region of interest" description="Disordered" evidence="1">
    <location>
        <begin position="1"/>
        <end position="42"/>
    </location>
</feature>
<reference evidence="4 5" key="1">
    <citation type="submission" date="2015-03" db="EMBL/GenBank/DDBJ databases">
        <authorList>
            <consortium name="Pathogen Informatics"/>
        </authorList>
    </citation>
    <scope>NUCLEOTIDE SEQUENCE [LARGE SCALE GENOMIC DNA]</scope>
    <source>
        <strain evidence="2 5">H09601792</strain>
        <strain evidence="4">N09902308</strain>
    </source>
</reference>
<evidence type="ECO:0000313" key="5">
    <source>
        <dbReference type="Proteomes" id="UP000046947"/>
    </source>
</evidence>
<dbReference type="Proteomes" id="UP000046947">
    <property type="component" value="Unassembled WGS sequence"/>
</dbReference>
<evidence type="ECO:0000313" key="4">
    <source>
        <dbReference type="Proteomes" id="UP000039021"/>
    </source>
</evidence>
<organism evidence="2 5">
    <name type="scientific">Mycobacterium tuberculosis</name>
    <dbReference type="NCBI Taxonomy" id="1773"/>
    <lineage>
        <taxon>Bacteria</taxon>
        <taxon>Bacillati</taxon>
        <taxon>Actinomycetota</taxon>
        <taxon>Actinomycetes</taxon>
        <taxon>Mycobacteriales</taxon>
        <taxon>Mycobacteriaceae</taxon>
        <taxon>Mycobacterium</taxon>
        <taxon>Mycobacterium tuberculosis complex</taxon>
    </lineage>
</organism>
<reference evidence="3" key="2">
    <citation type="submission" date="2015-03" db="EMBL/GenBank/DDBJ databases">
        <authorList>
            <consortium name="Pathogen Informatics"/>
            <person name="Murphy D."/>
        </authorList>
    </citation>
    <scope>NUCLEOTIDE SEQUENCE</scope>
    <source>
        <strain evidence="3">N09902308</strain>
    </source>
</reference>
<proteinExistence type="predicted"/>
<dbReference type="Proteomes" id="UP000039021">
    <property type="component" value="Unassembled WGS sequence"/>
</dbReference>
<protein>
    <submittedName>
        <fullName evidence="2">Uncharacterized protein</fullName>
    </submittedName>
</protein>